<evidence type="ECO:0000313" key="4">
    <source>
        <dbReference type="Proteomes" id="UP000019478"/>
    </source>
</evidence>
<dbReference type="Proteomes" id="UP000019478">
    <property type="component" value="Unassembled WGS sequence"/>
</dbReference>
<name>W9XQJ8_9EURO</name>
<dbReference type="GeneID" id="19170401"/>
<dbReference type="eggNOG" id="ENOG502SN86">
    <property type="taxonomic scope" value="Eukaryota"/>
</dbReference>
<reference evidence="3 4" key="1">
    <citation type="submission" date="2013-03" db="EMBL/GenBank/DDBJ databases">
        <title>The Genome Sequence of Capronia epimyces CBS 606.96.</title>
        <authorList>
            <consortium name="The Broad Institute Genomics Platform"/>
            <person name="Cuomo C."/>
            <person name="de Hoog S."/>
            <person name="Gorbushina A."/>
            <person name="Walker B."/>
            <person name="Young S.K."/>
            <person name="Zeng Q."/>
            <person name="Gargeya S."/>
            <person name="Fitzgerald M."/>
            <person name="Haas B."/>
            <person name="Abouelleil A."/>
            <person name="Allen A.W."/>
            <person name="Alvarado L."/>
            <person name="Arachchi H.M."/>
            <person name="Berlin A.M."/>
            <person name="Chapman S.B."/>
            <person name="Gainer-Dewar J."/>
            <person name="Goldberg J."/>
            <person name="Griggs A."/>
            <person name="Gujja S."/>
            <person name="Hansen M."/>
            <person name="Howarth C."/>
            <person name="Imamovic A."/>
            <person name="Ireland A."/>
            <person name="Larimer J."/>
            <person name="McCowan C."/>
            <person name="Murphy C."/>
            <person name="Pearson M."/>
            <person name="Poon T.W."/>
            <person name="Priest M."/>
            <person name="Roberts A."/>
            <person name="Saif S."/>
            <person name="Shea T."/>
            <person name="Sisk P."/>
            <person name="Sykes S."/>
            <person name="Wortman J."/>
            <person name="Nusbaum C."/>
            <person name="Birren B."/>
        </authorList>
    </citation>
    <scope>NUCLEOTIDE SEQUENCE [LARGE SCALE GENOMIC DNA]</scope>
    <source>
        <strain evidence="3 4">CBS 606.96</strain>
    </source>
</reference>
<dbReference type="InterPro" id="IPR010730">
    <property type="entry name" value="HET"/>
</dbReference>
<dbReference type="HOGENOM" id="CLU_002639_8_3_1"/>
<feature type="domain" description="Heterokaryon incompatibility" evidence="2">
    <location>
        <begin position="161"/>
        <end position="315"/>
    </location>
</feature>
<dbReference type="RefSeq" id="XP_007734601.1">
    <property type="nucleotide sequence ID" value="XM_007736411.1"/>
</dbReference>
<dbReference type="OrthoDB" id="5125733at2759"/>
<proteinExistence type="predicted"/>
<dbReference type="PANTHER" id="PTHR33112">
    <property type="entry name" value="DOMAIN PROTEIN, PUTATIVE-RELATED"/>
    <property type="match status" value="1"/>
</dbReference>
<gene>
    <name evidence="3" type="ORF">A1O3_06291</name>
</gene>
<accession>W9XQJ8</accession>
<dbReference type="Pfam" id="PF06985">
    <property type="entry name" value="HET"/>
    <property type="match status" value="1"/>
</dbReference>
<feature type="region of interest" description="Disordered" evidence="1">
    <location>
        <begin position="442"/>
        <end position="466"/>
    </location>
</feature>
<dbReference type="PANTHER" id="PTHR33112:SF15">
    <property type="entry name" value="HETEROKARYON INCOMPATIBILITY DOMAIN-CONTAINING PROTEIN"/>
    <property type="match status" value="1"/>
</dbReference>
<evidence type="ECO:0000313" key="3">
    <source>
        <dbReference type="EMBL" id="EXJ82478.1"/>
    </source>
</evidence>
<protein>
    <recommendedName>
        <fullName evidence="2">Heterokaryon incompatibility domain-containing protein</fullName>
    </recommendedName>
</protein>
<organism evidence="3 4">
    <name type="scientific">Capronia epimyces CBS 606.96</name>
    <dbReference type="NCBI Taxonomy" id="1182542"/>
    <lineage>
        <taxon>Eukaryota</taxon>
        <taxon>Fungi</taxon>
        <taxon>Dikarya</taxon>
        <taxon>Ascomycota</taxon>
        <taxon>Pezizomycotina</taxon>
        <taxon>Eurotiomycetes</taxon>
        <taxon>Chaetothyriomycetidae</taxon>
        <taxon>Chaetothyriales</taxon>
        <taxon>Herpotrichiellaceae</taxon>
        <taxon>Capronia</taxon>
    </lineage>
</organism>
<evidence type="ECO:0000259" key="2">
    <source>
        <dbReference type="Pfam" id="PF06985"/>
    </source>
</evidence>
<keyword evidence="4" id="KW-1185">Reference proteome</keyword>
<dbReference type="EMBL" id="AMGY01000005">
    <property type="protein sequence ID" value="EXJ82478.1"/>
    <property type="molecule type" value="Genomic_DNA"/>
</dbReference>
<sequence length="550" mass="60803">MQRFRRGRDERLVYHAELASSTSHSDSSSGSTQLQPQFLALRWRSLGKYGNGQPMQSLDVCYGDGSQKQIAYTLLKDTPNRPRSGRSASSARQPHIDQIAAWMKLCETTHQTCQANIARQTAHLAHPARLLDLRPDDVSPGNVRLIPYAGDEARSNFTFRYAALSYRWGSRPHHSTITVSNISDRMTEITVDEAFPKTFRDSISLCRDMAIRYLWIDALCIIQPTLSDDTDWQEQSAIMGYIYANAAITIAASGAESFEVGLYPPKGPFELAPPSCALFPSDQTELGLYLQVEAPDWVASVAESPLQTRAWVLQERIMSTRLIHCSQHAIFWECAELRASEFEPDGTGVGGLLGCSSMIPTTSGTGNEAEIRESLMHAWGSIVSDYSPRHLSVDADHLPAISAIAQQVADMVGEKYIAGLWEEDLLIELLWLGIHKNPSHRRRAVEVEPSKRGRMSGDSPLSASQSVGDDPACFVAPSWCWASVMGWVRPGSLGPHQCPAADIVRVSVKPQFQGNAFGRAAAGGYLELSARLRHNVRLQELETTEEQPPR</sequence>
<dbReference type="STRING" id="1182542.W9XQJ8"/>
<comment type="caution">
    <text evidence="3">The sequence shown here is derived from an EMBL/GenBank/DDBJ whole genome shotgun (WGS) entry which is preliminary data.</text>
</comment>
<dbReference type="AlphaFoldDB" id="W9XQJ8"/>
<evidence type="ECO:0000256" key="1">
    <source>
        <dbReference type="SAM" id="MobiDB-lite"/>
    </source>
</evidence>